<keyword evidence="1" id="KW-0418">Kinase</keyword>
<keyword evidence="1" id="KW-0808">Transferase</keyword>
<evidence type="ECO:0000313" key="2">
    <source>
        <dbReference type="Proteomes" id="UP000320393"/>
    </source>
</evidence>
<name>A0A537LTP8_9BACT</name>
<gene>
    <name evidence="1" type="ORF">E6H02_07000</name>
</gene>
<accession>A0A537LTP8</accession>
<evidence type="ECO:0000313" key="1">
    <source>
        <dbReference type="EMBL" id="TMJ11380.1"/>
    </source>
</evidence>
<dbReference type="GO" id="GO:0016301">
    <property type="term" value="F:kinase activity"/>
    <property type="evidence" value="ECO:0007669"/>
    <property type="project" value="UniProtKB-KW"/>
</dbReference>
<dbReference type="Gene3D" id="3.30.230.120">
    <property type="match status" value="1"/>
</dbReference>
<feature type="non-terminal residue" evidence="1">
    <location>
        <position position="68"/>
    </location>
</feature>
<dbReference type="SUPFAM" id="SSF54211">
    <property type="entry name" value="Ribosomal protein S5 domain 2-like"/>
    <property type="match status" value="1"/>
</dbReference>
<protein>
    <submittedName>
        <fullName evidence="1">GHMP kinase</fullName>
    </submittedName>
</protein>
<sequence>MIVRSKAPLRISFAGGGTDVPPYPKERGGVVLSTTIDKYAYCSLTPNRHDAIRVSSLDYDVIADYRST</sequence>
<organism evidence="1 2">
    <name type="scientific">Candidatus Segetimicrobium genomatis</name>
    <dbReference type="NCBI Taxonomy" id="2569760"/>
    <lineage>
        <taxon>Bacteria</taxon>
        <taxon>Bacillati</taxon>
        <taxon>Candidatus Sysuimicrobiota</taxon>
        <taxon>Candidatus Sysuimicrobiia</taxon>
        <taxon>Candidatus Sysuimicrobiales</taxon>
        <taxon>Candidatus Segetimicrobiaceae</taxon>
        <taxon>Candidatus Segetimicrobium</taxon>
    </lineage>
</organism>
<comment type="caution">
    <text evidence="1">The sequence shown here is derived from an EMBL/GenBank/DDBJ whole genome shotgun (WGS) entry which is preliminary data.</text>
</comment>
<dbReference type="EMBL" id="VBAM01000234">
    <property type="protein sequence ID" value="TMJ11380.1"/>
    <property type="molecule type" value="Genomic_DNA"/>
</dbReference>
<dbReference type="InterPro" id="IPR020568">
    <property type="entry name" value="Ribosomal_Su5_D2-typ_SF"/>
</dbReference>
<dbReference type="Proteomes" id="UP000320393">
    <property type="component" value="Unassembled WGS sequence"/>
</dbReference>
<dbReference type="AlphaFoldDB" id="A0A537LTP8"/>
<proteinExistence type="predicted"/>
<reference evidence="1 2" key="1">
    <citation type="journal article" date="2019" name="Nat. Microbiol.">
        <title>Mediterranean grassland soil C-N compound turnover is dependent on rainfall and depth, and is mediated by genomically divergent microorganisms.</title>
        <authorList>
            <person name="Diamond S."/>
            <person name="Andeer P.F."/>
            <person name="Li Z."/>
            <person name="Crits-Christoph A."/>
            <person name="Burstein D."/>
            <person name="Anantharaman K."/>
            <person name="Lane K.R."/>
            <person name="Thomas B.C."/>
            <person name="Pan C."/>
            <person name="Northen T.R."/>
            <person name="Banfield J.F."/>
        </authorList>
    </citation>
    <scope>NUCLEOTIDE SEQUENCE [LARGE SCALE GENOMIC DNA]</scope>
    <source>
        <strain evidence="1">NP_5</strain>
    </source>
</reference>